<protein>
    <submittedName>
        <fullName evidence="4">ATP-binding protein</fullName>
    </submittedName>
</protein>
<evidence type="ECO:0000256" key="2">
    <source>
        <dbReference type="SAM" id="MobiDB-lite"/>
    </source>
</evidence>
<feature type="compositionally biased region" description="Basic and acidic residues" evidence="2">
    <location>
        <begin position="1"/>
        <end position="11"/>
    </location>
</feature>
<dbReference type="PANTHER" id="PTHR35526">
    <property type="entry name" value="ANTI-SIGMA-F FACTOR RSBW-RELATED"/>
    <property type="match status" value="1"/>
</dbReference>
<evidence type="ECO:0000256" key="1">
    <source>
        <dbReference type="ARBA" id="ARBA00022527"/>
    </source>
</evidence>
<dbReference type="InterPro" id="IPR050267">
    <property type="entry name" value="Anti-sigma-factor_SerPK"/>
</dbReference>
<evidence type="ECO:0000313" key="4">
    <source>
        <dbReference type="EMBL" id="MFC4530696.1"/>
    </source>
</evidence>
<dbReference type="GO" id="GO:0005524">
    <property type="term" value="F:ATP binding"/>
    <property type="evidence" value="ECO:0007669"/>
    <property type="project" value="UniProtKB-KW"/>
</dbReference>
<feature type="region of interest" description="Disordered" evidence="2">
    <location>
        <begin position="1"/>
        <end position="29"/>
    </location>
</feature>
<reference evidence="5" key="1">
    <citation type="journal article" date="2019" name="Int. J. Syst. Evol. Microbiol.">
        <title>The Global Catalogue of Microorganisms (GCM) 10K type strain sequencing project: providing services to taxonomists for standard genome sequencing and annotation.</title>
        <authorList>
            <consortium name="The Broad Institute Genomics Platform"/>
            <consortium name="The Broad Institute Genome Sequencing Center for Infectious Disease"/>
            <person name="Wu L."/>
            <person name="Ma J."/>
        </authorList>
    </citation>
    <scope>NUCLEOTIDE SEQUENCE [LARGE SCALE GENOMIC DNA]</scope>
    <source>
        <strain evidence="5">CGMCC 4.7132</strain>
    </source>
</reference>
<dbReference type="Proteomes" id="UP001596004">
    <property type="component" value="Unassembled WGS sequence"/>
</dbReference>
<gene>
    <name evidence="4" type="ORF">ACFO60_07960</name>
</gene>
<keyword evidence="4" id="KW-0547">Nucleotide-binding</keyword>
<feature type="domain" description="Histidine kinase/HSP90-like ATPase" evidence="3">
    <location>
        <begin position="144"/>
        <end position="256"/>
    </location>
</feature>
<sequence>MNRDEALEARPRGRHRPGAAPAQVTPRPWDASERAAAEQLDQMEPVWAIWYGMGSRRFYAVATWPLPGPLLVQAGTADELRDLMRASEQAVLYRSGPDRAATRVAGRLVSADRFARMGDPTTDGASMTPTRDGGLRTACWDLSDDLSLVGKTRAMVREVLATWALATIADDVILAVAELLANAMTYGKPPVRLSLWLSAEDLCVRVTDHGPELPRRLDLDIEAVHGRGLTIIDALADDAGVTLLPDGQGKTVWCRWRLPADTPRSA</sequence>
<keyword evidence="4" id="KW-0067">ATP-binding</keyword>
<dbReference type="InterPro" id="IPR036890">
    <property type="entry name" value="HATPase_C_sf"/>
</dbReference>
<evidence type="ECO:0000313" key="5">
    <source>
        <dbReference type="Proteomes" id="UP001596004"/>
    </source>
</evidence>
<name>A0ABV9CC43_9ACTN</name>
<dbReference type="PANTHER" id="PTHR35526:SF3">
    <property type="entry name" value="ANTI-SIGMA-F FACTOR RSBW"/>
    <property type="match status" value="1"/>
</dbReference>
<keyword evidence="1" id="KW-0723">Serine/threonine-protein kinase</keyword>
<evidence type="ECO:0000259" key="3">
    <source>
        <dbReference type="Pfam" id="PF13581"/>
    </source>
</evidence>
<keyword evidence="1" id="KW-0418">Kinase</keyword>
<dbReference type="SUPFAM" id="SSF55874">
    <property type="entry name" value="ATPase domain of HSP90 chaperone/DNA topoisomerase II/histidine kinase"/>
    <property type="match status" value="1"/>
</dbReference>
<dbReference type="EMBL" id="JBHSFP010000004">
    <property type="protein sequence ID" value="MFC4530696.1"/>
    <property type="molecule type" value="Genomic_DNA"/>
</dbReference>
<proteinExistence type="predicted"/>
<accession>A0ABV9CC43</accession>
<dbReference type="Gene3D" id="3.30.565.10">
    <property type="entry name" value="Histidine kinase-like ATPase, C-terminal domain"/>
    <property type="match status" value="1"/>
</dbReference>
<organism evidence="4 5">
    <name type="scientific">Sphaerisporangium dianthi</name>
    <dbReference type="NCBI Taxonomy" id="1436120"/>
    <lineage>
        <taxon>Bacteria</taxon>
        <taxon>Bacillati</taxon>
        <taxon>Actinomycetota</taxon>
        <taxon>Actinomycetes</taxon>
        <taxon>Streptosporangiales</taxon>
        <taxon>Streptosporangiaceae</taxon>
        <taxon>Sphaerisporangium</taxon>
    </lineage>
</organism>
<keyword evidence="1" id="KW-0808">Transferase</keyword>
<dbReference type="RefSeq" id="WP_380838706.1">
    <property type="nucleotide sequence ID" value="NZ_JBHSFP010000004.1"/>
</dbReference>
<keyword evidence="5" id="KW-1185">Reference proteome</keyword>
<dbReference type="CDD" id="cd16936">
    <property type="entry name" value="HATPase_RsbW-like"/>
    <property type="match status" value="1"/>
</dbReference>
<dbReference type="InterPro" id="IPR003594">
    <property type="entry name" value="HATPase_dom"/>
</dbReference>
<comment type="caution">
    <text evidence="4">The sequence shown here is derived from an EMBL/GenBank/DDBJ whole genome shotgun (WGS) entry which is preliminary data.</text>
</comment>
<dbReference type="Pfam" id="PF13581">
    <property type="entry name" value="HATPase_c_2"/>
    <property type="match status" value="1"/>
</dbReference>